<organism evidence="1 2">
    <name type="scientific">Sorghum bicolor</name>
    <name type="common">Sorghum</name>
    <name type="synonym">Sorghum vulgare</name>
    <dbReference type="NCBI Taxonomy" id="4558"/>
    <lineage>
        <taxon>Eukaryota</taxon>
        <taxon>Viridiplantae</taxon>
        <taxon>Streptophyta</taxon>
        <taxon>Embryophyta</taxon>
        <taxon>Tracheophyta</taxon>
        <taxon>Spermatophyta</taxon>
        <taxon>Magnoliopsida</taxon>
        <taxon>Liliopsida</taxon>
        <taxon>Poales</taxon>
        <taxon>Poaceae</taxon>
        <taxon>PACMAD clade</taxon>
        <taxon>Panicoideae</taxon>
        <taxon>Andropogonodae</taxon>
        <taxon>Andropogoneae</taxon>
        <taxon>Sorghinae</taxon>
        <taxon>Sorghum</taxon>
    </lineage>
</organism>
<dbReference type="PANTHER" id="PTHR15430:SF1">
    <property type="entry name" value="GLOMULIN"/>
    <property type="match status" value="1"/>
</dbReference>
<dbReference type="Proteomes" id="UP000000768">
    <property type="component" value="Chromosome 10"/>
</dbReference>
<reference evidence="2" key="2">
    <citation type="journal article" date="2018" name="Plant J.">
        <title>The Sorghum bicolor reference genome: improved assembly, gene annotations, a transcriptome atlas, and signatures of genome organization.</title>
        <authorList>
            <person name="McCormick R.F."/>
            <person name="Truong S.K."/>
            <person name="Sreedasyam A."/>
            <person name="Jenkins J."/>
            <person name="Shu S."/>
            <person name="Sims D."/>
            <person name="Kennedy M."/>
            <person name="Amirebrahimi M."/>
            <person name="Weers B.D."/>
            <person name="McKinley B."/>
            <person name="Mattison A."/>
            <person name="Morishige D.T."/>
            <person name="Grimwood J."/>
            <person name="Schmutz J."/>
            <person name="Mullet J.E."/>
        </authorList>
    </citation>
    <scope>NUCLEOTIDE SEQUENCE [LARGE SCALE GENOMIC DNA]</scope>
    <source>
        <strain evidence="2">cv. BTx623</strain>
    </source>
</reference>
<dbReference type="Gramene" id="KXG19658">
    <property type="protein sequence ID" value="KXG19658"/>
    <property type="gene ID" value="SORBI_3010G094700"/>
</dbReference>
<dbReference type="FunCoup" id="A0A194YI80">
    <property type="interactions" value="584"/>
</dbReference>
<evidence type="ECO:0000313" key="2">
    <source>
        <dbReference type="Proteomes" id="UP000000768"/>
    </source>
</evidence>
<gene>
    <name evidence="1" type="ORF">SORBI_3010G094700</name>
</gene>
<keyword evidence="2" id="KW-1185">Reference proteome</keyword>
<name>A0A194YI80_SORBI</name>
<dbReference type="PANTHER" id="PTHR15430">
    <property type="entry name" value="GLOMULIN"/>
    <property type="match status" value="1"/>
</dbReference>
<dbReference type="AlphaFoldDB" id="A0A194YI80"/>
<dbReference type="GO" id="GO:0055105">
    <property type="term" value="F:ubiquitin-protein transferase inhibitor activity"/>
    <property type="evidence" value="ECO:0000318"/>
    <property type="project" value="GO_Central"/>
</dbReference>
<reference evidence="1 2" key="1">
    <citation type="journal article" date="2009" name="Nature">
        <title>The Sorghum bicolor genome and the diversification of grasses.</title>
        <authorList>
            <person name="Paterson A.H."/>
            <person name="Bowers J.E."/>
            <person name="Bruggmann R."/>
            <person name="Dubchak I."/>
            <person name="Grimwood J."/>
            <person name="Gundlach H."/>
            <person name="Haberer G."/>
            <person name="Hellsten U."/>
            <person name="Mitros T."/>
            <person name="Poliakov A."/>
            <person name="Schmutz J."/>
            <person name="Spannagl M."/>
            <person name="Tang H."/>
            <person name="Wang X."/>
            <person name="Wicker T."/>
            <person name="Bharti A.K."/>
            <person name="Chapman J."/>
            <person name="Feltus F.A."/>
            <person name="Gowik U."/>
            <person name="Grigoriev I.V."/>
            <person name="Lyons E."/>
            <person name="Maher C.A."/>
            <person name="Martis M."/>
            <person name="Narechania A."/>
            <person name="Otillar R.P."/>
            <person name="Penning B.W."/>
            <person name="Salamov A.A."/>
            <person name="Wang Y."/>
            <person name="Zhang L."/>
            <person name="Carpita N.C."/>
            <person name="Freeling M."/>
            <person name="Gingle A.R."/>
            <person name="Hash C.T."/>
            <person name="Keller B."/>
            <person name="Klein P."/>
            <person name="Kresovich S."/>
            <person name="McCann M.C."/>
            <person name="Ming R."/>
            <person name="Peterson D.G."/>
            <person name="Mehboob-ur-Rahman"/>
            <person name="Ware D."/>
            <person name="Westhoff P."/>
            <person name="Mayer K.F."/>
            <person name="Messing J."/>
            <person name="Rokhsar D.S."/>
        </authorList>
    </citation>
    <scope>NUCLEOTIDE SEQUENCE [LARGE SCALE GENOMIC DNA]</scope>
    <source>
        <strain evidence="2">cv. BTx623</strain>
    </source>
</reference>
<dbReference type="EMBL" id="CM000769">
    <property type="protein sequence ID" value="KXG19658.1"/>
    <property type="molecule type" value="Genomic_DNA"/>
</dbReference>
<dbReference type="Pfam" id="PF08568">
    <property type="entry name" value="Kinetochor_Ybp2"/>
    <property type="match status" value="2"/>
</dbReference>
<dbReference type="SUPFAM" id="SSF48371">
    <property type="entry name" value="ARM repeat"/>
    <property type="match status" value="1"/>
</dbReference>
<dbReference type="InParanoid" id="A0A194YI80"/>
<dbReference type="InterPro" id="IPR016024">
    <property type="entry name" value="ARM-type_fold"/>
</dbReference>
<accession>A0A194YI80</accession>
<dbReference type="GO" id="GO:0005737">
    <property type="term" value="C:cytoplasm"/>
    <property type="evidence" value="ECO:0000318"/>
    <property type="project" value="GO_Central"/>
</dbReference>
<dbReference type="InterPro" id="IPR013877">
    <property type="entry name" value="YAP-bd/ALF4/Glomulin"/>
</dbReference>
<dbReference type="InterPro" id="IPR019516">
    <property type="entry name" value="Glomulin/ALF4"/>
</dbReference>
<evidence type="ECO:0008006" key="3">
    <source>
        <dbReference type="Google" id="ProtNLM"/>
    </source>
</evidence>
<dbReference type="ExpressionAtlas" id="A0A194YI80">
    <property type="expression patterns" value="baseline and differential"/>
</dbReference>
<sequence length="623" mass="67990">MAAVEPSAATTGDAPISYSPAAPYSARLREALTALSEACDSGNSNAAETASFTISDILDTAAIVSAEVDDGSEDASRPGASEELLREVLEFLSRPSSISNQMALDALSLVLPKPVAKLGAQMGRCRDVAAAILKFFVSNCSPRDMLSILCEALDAPMELPNGLSSFVLLLDALAKVLTLIQRRYIEQVKVALPVVLKVMHTAVSECVEEHGSAAVDLFNAAHNIGNAIQEMCKSMLDKNKDLCAILGLYSLQNIALVSQSRQQDILSACGSVIFQSFNFLISSGFTYLGLLTGSDVTAAIDKLSKSDAEEDADFVEYFSFAMDGAALSVVWTHMYDDNDMSKYAGEQLELALKEVQGNHMKKWEAITMLKHVLSSIHYPWIIKSHGLNLMLILAGENHVEEINNHVDFTCYAPRIFATLKAIESVMMAAPAALVRKKAFVALKKVISMVPSSQRFDILQALVNNSTSPSLTAILLDLVREEVSRESRRADNDCVEDDGFRGSGLPRWASHALELVELILRPPEGGPPCLPDHSEQVISALNLLRFILIIDSRGERSGKLFQKETLHKVHLEWLTPLRPIAAEIQLENEKDAGEVTNEIVCTLNLVQLVLYRCIELVEEKLKGC</sequence>
<dbReference type="OrthoDB" id="619536at2759"/>
<evidence type="ECO:0000313" key="1">
    <source>
        <dbReference type="EMBL" id="KXG19658.1"/>
    </source>
</evidence>
<proteinExistence type="predicted"/>
<protein>
    <recommendedName>
        <fullName evidence="3">Aberrant root formation protein 4</fullName>
    </recommendedName>
</protein>
<dbReference type="STRING" id="4558.A0A194YI80"/>